<keyword evidence="1" id="KW-1133">Transmembrane helix</keyword>
<evidence type="ECO:0000313" key="3">
    <source>
        <dbReference type="Proteomes" id="UP001556367"/>
    </source>
</evidence>
<feature type="transmembrane region" description="Helical" evidence="1">
    <location>
        <begin position="42"/>
        <end position="63"/>
    </location>
</feature>
<proteinExistence type="predicted"/>
<sequence>MSPSRSTRITFYSLMIFFGLGQSAIAILTFILTIDAPLAPHLLPFAFLASLFSVVNWIGASILLSYSDKPRRDFFLTRVRTHLWFNAILAFLWLAAFIMLVTRTPTTCELSRPSDGQIEWWCGITVTTTAMAFLLGTLCAILALLFVRSVRRHGKDHLSRNVAHDQLNDGEANHMMRAT</sequence>
<comment type="caution">
    <text evidence="2">The sequence shown here is derived from an EMBL/GenBank/DDBJ whole genome shotgun (WGS) entry which is preliminary data.</text>
</comment>
<dbReference type="EMBL" id="JASNQZ010000002">
    <property type="protein sequence ID" value="KAL0960046.1"/>
    <property type="molecule type" value="Genomic_DNA"/>
</dbReference>
<evidence type="ECO:0000256" key="1">
    <source>
        <dbReference type="SAM" id="Phobius"/>
    </source>
</evidence>
<dbReference type="Proteomes" id="UP001556367">
    <property type="component" value="Unassembled WGS sequence"/>
</dbReference>
<keyword evidence="3" id="KW-1185">Reference proteome</keyword>
<keyword evidence="1" id="KW-0812">Transmembrane</keyword>
<name>A0ABR3JW22_9AGAR</name>
<accession>A0ABR3JW22</accession>
<feature type="transmembrane region" description="Helical" evidence="1">
    <location>
        <begin position="83"/>
        <end position="101"/>
    </location>
</feature>
<organism evidence="2 3">
    <name type="scientific">Hohenbuehelia grisea</name>
    <dbReference type="NCBI Taxonomy" id="104357"/>
    <lineage>
        <taxon>Eukaryota</taxon>
        <taxon>Fungi</taxon>
        <taxon>Dikarya</taxon>
        <taxon>Basidiomycota</taxon>
        <taxon>Agaricomycotina</taxon>
        <taxon>Agaricomycetes</taxon>
        <taxon>Agaricomycetidae</taxon>
        <taxon>Agaricales</taxon>
        <taxon>Pleurotineae</taxon>
        <taxon>Pleurotaceae</taxon>
        <taxon>Hohenbuehelia</taxon>
    </lineage>
</organism>
<reference evidence="3" key="1">
    <citation type="submission" date="2024-06" db="EMBL/GenBank/DDBJ databases">
        <title>Multi-omics analyses provide insights into the biosynthesis of the anticancer antibiotic pleurotin in Hohenbuehelia grisea.</title>
        <authorList>
            <person name="Weaver J.A."/>
            <person name="Alberti F."/>
        </authorList>
    </citation>
    <scope>NUCLEOTIDE SEQUENCE [LARGE SCALE GENOMIC DNA]</scope>
    <source>
        <strain evidence="3">T-177</strain>
    </source>
</reference>
<gene>
    <name evidence="2" type="ORF">HGRIS_011694</name>
</gene>
<evidence type="ECO:0000313" key="2">
    <source>
        <dbReference type="EMBL" id="KAL0960046.1"/>
    </source>
</evidence>
<evidence type="ECO:0008006" key="4">
    <source>
        <dbReference type="Google" id="ProtNLM"/>
    </source>
</evidence>
<feature type="transmembrane region" description="Helical" evidence="1">
    <location>
        <begin position="121"/>
        <end position="147"/>
    </location>
</feature>
<keyword evidence="1" id="KW-0472">Membrane</keyword>
<protein>
    <recommendedName>
        <fullName evidence="4">MARVEL domain-containing protein</fullName>
    </recommendedName>
</protein>
<feature type="transmembrane region" description="Helical" evidence="1">
    <location>
        <begin position="12"/>
        <end position="36"/>
    </location>
</feature>